<feature type="chain" id="PRO_5040951835" evidence="1">
    <location>
        <begin position="27"/>
        <end position="422"/>
    </location>
</feature>
<dbReference type="AlphaFoldDB" id="A0A9X1IRB0"/>
<evidence type="ECO:0000256" key="1">
    <source>
        <dbReference type="SAM" id="SignalP"/>
    </source>
</evidence>
<dbReference type="EMBL" id="JAJATW010000019">
    <property type="protein sequence ID" value="MCB5162653.1"/>
    <property type="molecule type" value="Genomic_DNA"/>
</dbReference>
<keyword evidence="1" id="KW-0732">Signal</keyword>
<proteinExistence type="predicted"/>
<feature type="signal peptide" evidence="1">
    <location>
        <begin position="1"/>
        <end position="26"/>
    </location>
</feature>
<accession>A0A9X1IRB0</accession>
<dbReference type="RefSeq" id="WP_226754999.1">
    <property type="nucleotide sequence ID" value="NZ_JAJATW010000019.1"/>
</dbReference>
<sequence length="422" mass="47643">MNKSTVKRIQFFKGVLISAVFASAFASGKSLDLINNPSLTEEDVRIVDDFKKLSKNENGEFDLSEFQKNSDLMEKSYEEAKAFAEGLKSSNRTMLEMSEQSQAKEDFSNKNIVLFASRSLGKQGLKNIFETASHNQDVLVVFRGIPKEANLGEAMLEIQEIAVQYDPVPNIIIDPSLFEEYKVEVVPAVVIREESTTGFNKLPKEVAKVFGLSTYDWVMSQIESGGRGDLGVRGPVSEISEPDLIELMKERFAAIDWEEKKEAAKNNFWKNQRFRTLPRATEHRTRLIDPSIYITDDIKAENGAIIASKGDVINPLDITPFTQAVIVFDPLDKEQVALIKKSLVRISETAGVTRLTYIATRFDKEAGWDSYKEATDTFKSPVYLLTPDLQARFHLERVPSVITAKGRRFSIEELYDQNKVEN</sequence>
<dbReference type="Pfam" id="PF09673">
    <property type="entry name" value="TrbC_Ftype"/>
    <property type="match status" value="1"/>
</dbReference>
<organism evidence="2 3">
    <name type="scientific">Marinomonas algarum</name>
    <dbReference type="NCBI Taxonomy" id="2883105"/>
    <lineage>
        <taxon>Bacteria</taxon>
        <taxon>Pseudomonadati</taxon>
        <taxon>Pseudomonadota</taxon>
        <taxon>Gammaproteobacteria</taxon>
        <taxon>Oceanospirillales</taxon>
        <taxon>Oceanospirillaceae</taxon>
        <taxon>Marinomonas</taxon>
    </lineage>
</organism>
<dbReference type="InterPro" id="IPR019106">
    <property type="entry name" value="T4SS_TrbC"/>
</dbReference>
<evidence type="ECO:0000313" key="3">
    <source>
        <dbReference type="Proteomes" id="UP001139095"/>
    </source>
</evidence>
<reference evidence="2" key="1">
    <citation type="submission" date="2021-10" db="EMBL/GenBank/DDBJ databases">
        <title>Marinomonas pontica sp. nov., isolated from the Black Sea.</title>
        <authorList>
            <person name="Zhao L.-H."/>
            <person name="Xue J.-H."/>
        </authorList>
    </citation>
    <scope>NUCLEOTIDE SEQUENCE</scope>
    <source>
        <strain evidence="2">E8</strain>
    </source>
</reference>
<protein>
    <submittedName>
        <fullName evidence="2">Conjugal transfer protein TraW</fullName>
    </submittedName>
</protein>
<dbReference type="Proteomes" id="UP001139095">
    <property type="component" value="Unassembled WGS sequence"/>
</dbReference>
<keyword evidence="3" id="KW-1185">Reference proteome</keyword>
<comment type="caution">
    <text evidence="2">The sequence shown here is derived from an EMBL/GenBank/DDBJ whole genome shotgun (WGS) entry which is preliminary data.</text>
</comment>
<name>A0A9X1IRB0_9GAMM</name>
<gene>
    <name evidence="2" type="ORF">LG368_12185</name>
</gene>
<evidence type="ECO:0000313" key="2">
    <source>
        <dbReference type="EMBL" id="MCB5162653.1"/>
    </source>
</evidence>